<evidence type="ECO:0000313" key="4">
    <source>
        <dbReference type="Proteomes" id="UP000030764"/>
    </source>
</evidence>
<accession>A0A085N1B5</accession>
<reference evidence="3 4" key="1">
    <citation type="journal article" date="2014" name="Nat. Genet.">
        <title>Genome and transcriptome of the porcine whipworm Trichuris suis.</title>
        <authorList>
            <person name="Jex A.R."/>
            <person name="Nejsum P."/>
            <person name="Schwarz E.M."/>
            <person name="Hu L."/>
            <person name="Young N.D."/>
            <person name="Hall R.S."/>
            <person name="Korhonen P.K."/>
            <person name="Liao S."/>
            <person name="Thamsborg S."/>
            <person name="Xia J."/>
            <person name="Xu P."/>
            <person name="Wang S."/>
            <person name="Scheerlinck J.P."/>
            <person name="Hofmann A."/>
            <person name="Sternberg P.W."/>
            <person name="Wang J."/>
            <person name="Gasser R.B."/>
        </authorList>
    </citation>
    <scope>NUCLEOTIDE SEQUENCE [LARGE SCALE GENOMIC DNA]</scope>
    <source>
        <strain evidence="3">DCEP-RM93F</strain>
        <strain evidence="2">DCEP-RM93M</strain>
    </source>
</reference>
<dbReference type="EMBL" id="KL363298">
    <property type="protein sequence ID" value="KFD48283.1"/>
    <property type="molecule type" value="Genomic_DNA"/>
</dbReference>
<keyword evidence="4" id="KW-1185">Reference proteome</keyword>
<organism evidence="3">
    <name type="scientific">Trichuris suis</name>
    <name type="common">pig whipworm</name>
    <dbReference type="NCBI Taxonomy" id="68888"/>
    <lineage>
        <taxon>Eukaryota</taxon>
        <taxon>Metazoa</taxon>
        <taxon>Ecdysozoa</taxon>
        <taxon>Nematoda</taxon>
        <taxon>Enoplea</taxon>
        <taxon>Dorylaimia</taxon>
        <taxon>Trichinellida</taxon>
        <taxon>Trichuridae</taxon>
        <taxon>Trichuris</taxon>
    </lineage>
</organism>
<feature type="region of interest" description="Disordered" evidence="1">
    <location>
        <begin position="1"/>
        <end position="90"/>
    </location>
</feature>
<protein>
    <submittedName>
        <fullName evidence="3">Uncharacterized protein</fullName>
    </submittedName>
</protein>
<proteinExistence type="predicted"/>
<dbReference type="Proteomes" id="UP000030758">
    <property type="component" value="Unassembled WGS sequence"/>
</dbReference>
<feature type="compositionally biased region" description="Basic and acidic residues" evidence="1">
    <location>
        <begin position="1"/>
        <end position="12"/>
    </location>
</feature>
<dbReference type="Proteomes" id="UP000030764">
    <property type="component" value="Unassembled WGS sequence"/>
</dbReference>
<dbReference type="EMBL" id="KL367577">
    <property type="protein sequence ID" value="KFD63261.1"/>
    <property type="molecule type" value="Genomic_DNA"/>
</dbReference>
<dbReference type="AlphaFoldDB" id="A0A085N1B5"/>
<evidence type="ECO:0000313" key="2">
    <source>
        <dbReference type="EMBL" id="KFD48283.1"/>
    </source>
</evidence>
<sequence length="90" mass="10302">MHGRHAMDDNRVVSHMANYSITQKEAQLPPEVDNSDEDEGKQHRFLTEKKKKKKKQKSLSNVRKRVNATSNRAQPGVTGKPHMNIRRASP</sequence>
<feature type="non-terminal residue" evidence="3">
    <location>
        <position position="90"/>
    </location>
</feature>
<feature type="compositionally biased region" description="Basic residues" evidence="1">
    <location>
        <begin position="49"/>
        <end position="66"/>
    </location>
</feature>
<gene>
    <name evidence="2" type="ORF">M513_10860</name>
    <name evidence="3" type="ORF">M514_10860</name>
</gene>
<name>A0A085N1B5_9BILA</name>
<evidence type="ECO:0000313" key="3">
    <source>
        <dbReference type="EMBL" id="KFD63261.1"/>
    </source>
</evidence>
<evidence type="ECO:0000256" key="1">
    <source>
        <dbReference type="SAM" id="MobiDB-lite"/>
    </source>
</evidence>